<proteinExistence type="predicted"/>
<dbReference type="AlphaFoldDB" id="A0AAN9UD15"/>
<evidence type="ECO:0000313" key="2">
    <source>
        <dbReference type="EMBL" id="KAK7745423.1"/>
    </source>
</evidence>
<dbReference type="EMBL" id="JAJSPL020000008">
    <property type="protein sequence ID" value="KAK7745423.1"/>
    <property type="molecule type" value="Genomic_DNA"/>
</dbReference>
<feature type="region of interest" description="Disordered" evidence="1">
    <location>
        <begin position="275"/>
        <end position="312"/>
    </location>
</feature>
<sequence length="498" mass="55891">MGGKVFSSGVDPLYTPRMAPAVYEHAKEQCISALKALFPRVESPIEAPEKVSFGDIDILVSLEGSDFQNGAFAGSSVWTLIQEVLGGVRSRYEGEVVTDSGRVVEAKNIAIPWPTDLSTDECVAQSLLEAGQAAADVASASHVQGTEEAGEIECGLKDRYIQVDVRLCVSNQELDWRLFKHDHGDIWNMLGQTIRPFGLTADDTGLTIRIPEIEKENRKAARIFLTRRPTEVLDFLGLRHQNGEWKRPFRSVEDLFEYAASCRWFMLWPGSSTEAEEEEETKASRSDPNDANNKGGRDHSEETKKLKHNDRARMKQRPIFARWVEEFKPRCREQGRFLVSDPGKTPDQVRDEVRRLAFETFPESEAAYAAALAAWRREKIRIYVKNKVIKEDVCLPADISHALPAPQEGARSAPSDVERHWRGVLRSALAKILTQDDGGFGGFVPPALRDGDGVLVVEDVKDWIGRNWEEVGRVAWAMQCEKARARMEERRLAEGEAT</sequence>
<accession>A0AAN9UD15</accession>
<evidence type="ECO:0000313" key="3">
    <source>
        <dbReference type="Proteomes" id="UP001320245"/>
    </source>
</evidence>
<feature type="compositionally biased region" description="Basic and acidic residues" evidence="1">
    <location>
        <begin position="295"/>
        <end position="312"/>
    </location>
</feature>
<organism evidence="2 3">
    <name type="scientific">Cytospora paraplurivora</name>
    <dbReference type="NCBI Taxonomy" id="2898453"/>
    <lineage>
        <taxon>Eukaryota</taxon>
        <taxon>Fungi</taxon>
        <taxon>Dikarya</taxon>
        <taxon>Ascomycota</taxon>
        <taxon>Pezizomycotina</taxon>
        <taxon>Sordariomycetes</taxon>
        <taxon>Sordariomycetidae</taxon>
        <taxon>Diaporthales</taxon>
        <taxon>Cytosporaceae</taxon>
        <taxon>Cytospora</taxon>
    </lineage>
</organism>
<name>A0AAN9UD15_9PEZI</name>
<gene>
    <name evidence="2" type="ORF">SLS53_002920</name>
</gene>
<dbReference type="Proteomes" id="UP001320245">
    <property type="component" value="Unassembled WGS sequence"/>
</dbReference>
<comment type="caution">
    <text evidence="2">The sequence shown here is derived from an EMBL/GenBank/DDBJ whole genome shotgun (WGS) entry which is preliminary data.</text>
</comment>
<evidence type="ECO:0000256" key="1">
    <source>
        <dbReference type="SAM" id="MobiDB-lite"/>
    </source>
</evidence>
<keyword evidence="3" id="KW-1185">Reference proteome</keyword>
<protein>
    <submittedName>
        <fullName evidence="2">Uncharacterized protein</fullName>
    </submittedName>
</protein>
<reference evidence="2 3" key="1">
    <citation type="journal article" date="2023" name="PLoS ONE">
        <title>Cytospora paraplurivora sp. nov. isolated from orchards with fruit tree decline syndrome in Ontario, Canada.</title>
        <authorList>
            <person name="Ilyukhin E."/>
            <person name="Nguyen H.D.T."/>
            <person name="Castle A.J."/>
            <person name="Ellouze W."/>
        </authorList>
    </citation>
    <scope>NUCLEOTIDE SEQUENCE [LARGE SCALE GENOMIC DNA]</scope>
    <source>
        <strain evidence="2 3">FDS-564</strain>
    </source>
</reference>